<dbReference type="Gene3D" id="3.30.2350.10">
    <property type="entry name" value="Pseudouridine synthase"/>
    <property type="match status" value="1"/>
</dbReference>
<proteinExistence type="inferred from homology"/>
<evidence type="ECO:0000256" key="2">
    <source>
        <dbReference type="ARBA" id="ARBA00023235"/>
    </source>
</evidence>
<evidence type="ECO:0000256" key="4">
    <source>
        <dbReference type="PIRSR" id="PIRSR606225-1"/>
    </source>
</evidence>
<dbReference type="EC" id="5.4.99.-" evidence="6"/>
<dbReference type="KEGG" id="baph:IX46_02065"/>
<dbReference type="InterPro" id="IPR020103">
    <property type="entry name" value="PsdUridine_synth_cat_dom_sf"/>
</dbReference>
<comment type="function">
    <text evidence="6">Responsible for synthesis of pseudouridine from uracil.</text>
</comment>
<dbReference type="InterPro" id="IPR006145">
    <property type="entry name" value="PsdUridine_synth_RsuA/RluA"/>
</dbReference>
<evidence type="ECO:0000256" key="6">
    <source>
        <dbReference type="RuleBase" id="RU362028"/>
    </source>
</evidence>
<dbReference type="PROSITE" id="PS50889">
    <property type="entry name" value="S4"/>
    <property type="match status" value="1"/>
</dbReference>
<feature type="active site" evidence="4">
    <location>
        <position position="139"/>
    </location>
</feature>
<evidence type="ECO:0000256" key="1">
    <source>
        <dbReference type="ARBA" id="ARBA00010876"/>
    </source>
</evidence>
<dbReference type="InterPro" id="IPR006224">
    <property type="entry name" value="PsdUridine_synth_RluA-like_CS"/>
</dbReference>
<comment type="similarity">
    <text evidence="1 6">Belongs to the pseudouridine synthase RluA family.</text>
</comment>
<organism evidence="8 9">
    <name type="scientific">Buchnera aphidicola</name>
    <name type="common">Aphis glycines</name>
    <dbReference type="NCBI Taxonomy" id="1265350"/>
    <lineage>
        <taxon>Bacteria</taxon>
        <taxon>Pseudomonadati</taxon>
        <taxon>Pseudomonadota</taxon>
        <taxon>Gammaproteobacteria</taxon>
        <taxon>Enterobacterales</taxon>
        <taxon>Erwiniaceae</taxon>
        <taxon>Buchnera</taxon>
    </lineage>
</organism>
<dbReference type="NCBIfam" id="NF008385">
    <property type="entry name" value="PRK11180.1"/>
    <property type="match status" value="1"/>
</dbReference>
<protein>
    <recommendedName>
        <fullName evidence="6">Pseudouridine synthase</fullName>
        <ecNumber evidence="6">5.4.99.-</ecNumber>
    </recommendedName>
</protein>
<keyword evidence="2 6" id="KW-0413">Isomerase</keyword>
<name>A0A0M4HIP5_9GAMM</name>
<dbReference type="InterPro" id="IPR006225">
    <property type="entry name" value="PsdUridine_synth_RluC/D"/>
</dbReference>
<dbReference type="SUPFAM" id="SSF55174">
    <property type="entry name" value="Alpha-L RNA-binding motif"/>
    <property type="match status" value="1"/>
</dbReference>
<evidence type="ECO:0000313" key="9">
    <source>
        <dbReference type="Proteomes" id="UP000066321"/>
    </source>
</evidence>
<dbReference type="OrthoDB" id="9807829at2"/>
<gene>
    <name evidence="8" type="primary">rluD</name>
    <name evidence="8" type="ORF">IX46_02065</name>
</gene>
<dbReference type="EMBL" id="CP009253">
    <property type="protein sequence ID" value="ALD15339.1"/>
    <property type="molecule type" value="Genomic_DNA"/>
</dbReference>
<dbReference type="AlphaFoldDB" id="A0A0M4HIP5"/>
<dbReference type="InterPro" id="IPR002942">
    <property type="entry name" value="S4_RNA-bd"/>
</dbReference>
<dbReference type="CDD" id="cd02869">
    <property type="entry name" value="PseudoU_synth_RluA_like"/>
    <property type="match status" value="1"/>
</dbReference>
<dbReference type="PANTHER" id="PTHR21600">
    <property type="entry name" value="MITOCHONDRIAL RNA PSEUDOURIDINE SYNTHASE"/>
    <property type="match status" value="1"/>
</dbReference>
<accession>A0A0M4HIP5</accession>
<comment type="catalytic activity">
    <reaction evidence="6">
        <text>a uridine in RNA = a pseudouridine in RNA</text>
        <dbReference type="Rhea" id="RHEA:48348"/>
        <dbReference type="Rhea" id="RHEA-COMP:12068"/>
        <dbReference type="Rhea" id="RHEA-COMP:12069"/>
        <dbReference type="ChEBI" id="CHEBI:65314"/>
        <dbReference type="ChEBI" id="CHEBI:65315"/>
    </reaction>
</comment>
<dbReference type="Gene3D" id="3.10.290.10">
    <property type="entry name" value="RNA-binding S4 domain"/>
    <property type="match status" value="1"/>
</dbReference>
<dbReference type="RefSeq" id="WP_053940341.1">
    <property type="nucleotide sequence ID" value="NZ_CP009253.1"/>
</dbReference>
<dbReference type="GO" id="GO:0000455">
    <property type="term" value="P:enzyme-directed rRNA pseudouridine synthesis"/>
    <property type="evidence" value="ECO:0007669"/>
    <property type="project" value="UniProtKB-ARBA"/>
</dbReference>
<dbReference type="Pfam" id="PF01479">
    <property type="entry name" value="S4"/>
    <property type="match status" value="1"/>
</dbReference>
<evidence type="ECO:0000256" key="5">
    <source>
        <dbReference type="PROSITE-ProRule" id="PRU00182"/>
    </source>
</evidence>
<keyword evidence="5" id="KW-0694">RNA-binding</keyword>
<dbReference type="CDD" id="cd00165">
    <property type="entry name" value="S4"/>
    <property type="match status" value="1"/>
</dbReference>
<evidence type="ECO:0000259" key="7">
    <source>
        <dbReference type="SMART" id="SM00363"/>
    </source>
</evidence>
<dbReference type="InterPro" id="IPR036986">
    <property type="entry name" value="S4_RNA-bd_sf"/>
</dbReference>
<evidence type="ECO:0000313" key="8">
    <source>
        <dbReference type="EMBL" id="ALD15339.1"/>
    </source>
</evidence>
<dbReference type="PANTHER" id="PTHR21600:SF44">
    <property type="entry name" value="RIBOSOMAL LARGE SUBUNIT PSEUDOURIDINE SYNTHASE D"/>
    <property type="match status" value="1"/>
</dbReference>
<sequence length="316" mass="36373">MKKKEINILAPYSSIVGKRLDHIISKLLPQYSRSCLKNWILMSLVCVNGKIEKNPDKKILGGEIITIYPIIKKIQSNLPENITLNIIYEDNNLLVINKPPGLVVHPGAGNDTGTVLNGLLYYYKNSRYLPRCGIIHRLDKNTSGLMIIAKTICAYYYLIKLLKDKKIIREYQAIVKGNVISGGIINSPIMRNPKKRTSMIVHSSGKPAITHYKIIQRFKFYTHLLLRLETGRTHQIRVHMLHINYPLLGDPLYNGINYSNNCSKKKYFYINKIFPRQALHAHYIEFLNPSTKNLMSFKVDLPKDMKNLILDLKKEV</sequence>
<dbReference type="Proteomes" id="UP000066321">
    <property type="component" value="Chromosome"/>
</dbReference>
<dbReference type="SUPFAM" id="SSF55120">
    <property type="entry name" value="Pseudouridine synthase"/>
    <property type="match status" value="1"/>
</dbReference>
<dbReference type="NCBIfam" id="TIGR00005">
    <property type="entry name" value="rluA_subfam"/>
    <property type="match status" value="1"/>
</dbReference>
<dbReference type="InterPro" id="IPR050188">
    <property type="entry name" value="RluA_PseudoU_synthase"/>
</dbReference>
<evidence type="ECO:0000256" key="3">
    <source>
        <dbReference type="ARBA" id="ARBA00036882"/>
    </source>
</evidence>
<dbReference type="GO" id="GO:0160140">
    <property type="term" value="F:23S rRNA pseudouridine(1911/1915/1917) synthase activity"/>
    <property type="evidence" value="ECO:0007669"/>
    <property type="project" value="UniProtKB-EC"/>
</dbReference>
<comment type="catalytic activity">
    <reaction evidence="3">
        <text>uridine(1911/1915/1917) in 23S rRNA = pseudouridine(1911/1915/1917) in 23S rRNA</text>
        <dbReference type="Rhea" id="RHEA:42524"/>
        <dbReference type="Rhea" id="RHEA-COMP:10097"/>
        <dbReference type="Rhea" id="RHEA-COMP:10098"/>
        <dbReference type="ChEBI" id="CHEBI:65314"/>
        <dbReference type="ChEBI" id="CHEBI:65315"/>
        <dbReference type="EC" id="5.4.99.23"/>
    </reaction>
</comment>
<dbReference type="GO" id="GO:0003723">
    <property type="term" value="F:RNA binding"/>
    <property type="evidence" value="ECO:0007669"/>
    <property type="project" value="UniProtKB-KW"/>
</dbReference>
<dbReference type="STRING" id="1265350.IX46_02065"/>
<dbReference type="Pfam" id="PF00849">
    <property type="entry name" value="PseudoU_synth_2"/>
    <property type="match status" value="1"/>
</dbReference>
<dbReference type="PROSITE" id="PS01129">
    <property type="entry name" value="PSI_RLU"/>
    <property type="match status" value="1"/>
</dbReference>
<dbReference type="SMART" id="SM00363">
    <property type="entry name" value="S4"/>
    <property type="match status" value="1"/>
</dbReference>
<dbReference type="PATRIC" id="fig|1265350.3.peg.394"/>
<reference evidence="8 9" key="1">
    <citation type="journal article" date="2015" name="J Genomics">
        <title>Whole Genome Sequence of the Soybean Aphid Endosymbiont Buchnera aphidicola and Genetic Differentiation among Biotype-Specific Strains.</title>
        <authorList>
            <person name="Cassone B.J."/>
            <person name="Wenger J.A."/>
            <person name="Michel A.P."/>
        </authorList>
    </citation>
    <scope>NUCLEOTIDE SEQUENCE [LARGE SCALE GENOMIC DNA]</scope>
    <source>
        <strain evidence="8 9">BAg</strain>
    </source>
</reference>
<feature type="domain" description="RNA-binding S4" evidence="7">
    <location>
        <begin position="18"/>
        <end position="79"/>
    </location>
</feature>